<feature type="transmembrane region" description="Helical" evidence="7">
    <location>
        <begin position="137"/>
        <end position="161"/>
    </location>
</feature>
<dbReference type="RefSeq" id="WP_374039590.1">
    <property type="nucleotide sequence ID" value="NZ_CP169083.1"/>
</dbReference>
<dbReference type="Proteomes" id="UP001596152">
    <property type="component" value="Unassembled WGS sequence"/>
</dbReference>
<comment type="similarity">
    <text evidence="2">Belongs to the TrbL/VirB6 family.</text>
</comment>
<evidence type="ECO:0000256" key="3">
    <source>
        <dbReference type="ARBA" id="ARBA00022692"/>
    </source>
</evidence>
<dbReference type="Pfam" id="PF04610">
    <property type="entry name" value="TrbL"/>
    <property type="match status" value="1"/>
</dbReference>
<keyword evidence="5 7" id="KW-0472">Membrane</keyword>
<evidence type="ECO:0000256" key="6">
    <source>
        <dbReference type="SAM" id="MobiDB-lite"/>
    </source>
</evidence>
<feature type="transmembrane region" description="Helical" evidence="7">
    <location>
        <begin position="199"/>
        <end position="219"/>
    </location>
</feature>
<sequence>MEFEIFEPAYGYVDARLTEFLNERLGSVLDQVRGPFAVALVLYIVLYGYAIIRGSITEPMIDFAIRGVKLVIIWTIATTAAYSTYVTEPLFNVLPDVLARAVSGADTPNVGASFDEFFSYAAELADKVNKEASPVNIGPVVVAGVVVVVGALAAALGFGVVMVAKVALALLITLGPIFIACALFDATRRFFFGWLAQGVNYLVLFALIITIAQLILGLVRDQWGRIDGGDPVAGGLLFIALCLLGAIFFLQTPAIAAGIAGGASAGLADFGNAAGLSPYRMASSAAAGKAASGSGGGSGGGRGSIRPAGGRA</sequence>
<evidence type="ECO:0000313" key="8">
    <source>
        <dbReference type="EMBL" id="MFC5342882.1"/>
    </source>
</evidence>
<organism evidence="8 9">
    <name type="scientific">Brevundimonas staleyi</name>
    <dbReference type="NCBI Taxonomy" id="74326"/>
    <lineage>
        <taxon>Bacteria</taxon>
        <taxon>Pseudomonadati</taxon>
        <taxon>Pseudomonadota</taxon>
        <taxon>Alphaproteobacteria</taxon>
        <taxon>Caulobacterales</taxon>
        <taxon>Caulobacteraceae</taxon>
        <taxon>Brevundimonas</taxon>
    </lineage>
</organism>
<proteinExistence type="inferred from homology"/>
<evidence type="ECO:0000313" key="9">
    <source>
        <dbReference type="Proteomes" id="UP001596152"/>
    </source>
</evidence>
<feature type="transmembrane region" description="Helical" evidence="7">
    <location>
        <begin position="168"/>
        <end position="187"/>
    </location>
</feature>
<feature type="transmembrane region" description="Helical" evidence="7">
    <location>
        <begin position="34"/>
        <end position="52"/>
    </location>
</feature>
<evidence type="ECO:0000256" key="7">
    <source>
        <dbReference type="SAM" id="Phobius"/>
    </source>
</evidence>
<evidence type="ECO:0000256" key="5">
    <source>
        <dbReference type="ARBA" id="ARBA00023136"/>
    </source>
</evidence>
<evidence type="ECO:0000256" key="4">
    <source>
        <dbReference type="ARBA" id="ARBA00022989"/>
    </source>
</evidence>
<evidence type="ECO:0000256" key="2">
    <source>
        <dbReference type="ARBA" id="ARBA00007802"/>
    </source>
</evidence>
<protein>
    <submittedName>
        <fullName evidence="8">Type IV secretion system protein</fullName>
    </submittedName>
</protein>
<name>A0ABW0FML2_9CAUL</name>
<keyword evidence="4 7" id="KW-1133">Transmembrane helix</keyword>
<feature type="transmembrane region" description="Helical" evidence="7">
    <location>
        <begin position="231"/>
        <end position="250"/>
    </location>
</feature>
<accession>A0ABW0FML2</accession>
<keyword evidence="9" id="KW-1185">Reference proteome</keyword>
<keyword evidence="3 7" id="KW-0812">Transmembrane</keyword>
<feature type="region of interest" description="Disordered" evidence="6">
    <location>
        <begin position="288"/>
        <end position="312"/>
    </location>
</feature>
<evidence type="ECO:0000256" key="1">
    <source>
        <dbReference type="ARBA" id="ARBA00004141"/>
    </source>
</evidence>
<feature type="compositionally biased region" description="Gly residues" evidence="6">
    <location>
        <begin position="293"/>
        <end position="303"/>
    </location>
</feature>
<comment type="subcellular location">
    <subcellularLocation>
        <location evidence="1">Membrane</location>
        <topology evidence="1">Multi-pass membrane protein</topology>
    </subcellularLocation>
</comment>
<reference evidence="9" key="1">
    <citation type="journal article" date="2019" name="Int. J. Syst. Evol. Microbiol.">
        <title>The Global Catalogue of Microorganisms (GCM) 10K type strain sequencing project: providing services to taxonomists for standard genome sequencing and annotation.</title>
        <authorList>
            <consortium name="The Broad Institute Genomics Platform"/>
            <consortium name="The Broad Institute Genome Sequencing Center for Infectious Disease"/>
            <person name="Wu L."/>
            <person name="Ma J."/>
        </authorList>
    </citation>
    <scope>NUCLEOTIDE SEQUENCE [LARGE SCALE GENOMIC DNA]</scope>
    <source>
        <strain evidence="9">JCM 12125</strain>
    </source>
</reference>
<gene>
    <name evidence="8" type="ORF">ACFPIE_03085</name>
</gene>
<dbReference type="EMBL" id="JBHSLF010000006">
    <property type="protein sequence ID" value="MFC5342882.1"/>
    <property type="molecule type" value="Genomic_DNA"/>
</dbReference>
<comment type="caution">
    <text evidence="8">The sequence shown here is derived from an EMBL/GenBank/DDBJ whole genome shotgun (WGS) entry which is preliminary data.</text>
</comment>
<feature type="transmembrane region" description="Helical" evidence="7">
    <location>
        <begin position="64"/>
        <end position="85"/>
    </location>
</feature>
<dbReference type="InterPro" id="IPR007688">
    <property type="entry name" value="Conjugal_tfr_TrbL/VirB6"/>
</dbReference>